<evidence type="ECO:0000313" key="1">
    <source>
        <dbReference type="EMBL" id="KPL15162.1"/>
    </source>
</evidence>
<reference evidence="1 2" key="1">
    <citation type="journal article" date="2015" name="Microbiome">
        <title>Genomic resolution of linkages in carbon, nitrogen, and sulfur cycling among widespread estuary sediment bacteria.</title>
        <authorList>
            <person name="Baker B.J."/>
            <person name="Lazar C.S."/>
            <person name="Teske A.P."/>
            <person name="Dick G.J."/>
        </authorList>
    </citation>
    <scope>NUCLEOTIDE SEQUENCE [LARGE SCALE GENOMIC DNA]</scope>
    <source>
        <strain evidence="1">SM1_77</strain>
    </source>
</reference>
<accession>A0A0S8K0M3</accession>
<sequence length="72" mass="8228">MECGRCEHPETRFVLRKNPTEGEVELVGISSESMFWKRVQRGGTILNWGNKDDQEVPITLTDDLFGDEEDAD</sequence>
<dbReference type="EMBL" id="LJVE01000022">
    <property type="protein sequence ID" value="KPL15162.1"/>
    <property type="molecule type" value="Genomic_DNA"/>
</dbReference>
<name>A0A0S8K0M3_UNCW3</name>
<protein>
    <submittedName>
        <fullName evidence="1">Uncharacterized protein</fullName>
    </submittedName>
</protein>
<evidence type="ECO:0000313" key="2">
    <source>
        <dbReference type="Proteomes" id="UP000050975"/>
    </source>
</evidence>
<gene>
    <name evidence="1" type="ORF">AMJ74_02020</name>
</gene>
<proteinExistence type="predicted"/>
<organism evidence="1 2">
    <name type="scientific">candidate division WOR_3 bacterium SM1_77</name>
    <dbReference type="NCBI Taxonomy" id="1703778"/>
    <lineage>
        <taxon>Bacteria</taxon>
        <taxon>Bacteria division WOR-3</taxon>
    </lineage>
</organism>
<comment type="caution">
    <text evidence="1">The sequence shown here is derived from an EMBL/GenBank/DDBJ whole genome shotgun (WGS) entry which is preliminary data.</text>
</comment>
<dbReference type="AlphaFoldDB" id="A0A0S8K0M3"/>
<dbReference type="Proteomes" id="UP000050975">
    <property type="component" value="Unassembled WGS sequence"/>
</dbReference>